<name>A0A8T2EJ32_9BRAS</name>
<comment type="caution">
    <text evidence="1">The sequence shown here is derived from an EMBL/GenBank/DDBJ whole genome shotgun (WGS) entry which is preliminary data.</text>
</comment>
<accession>A0A8T2EJ32</accession>
<dbReference type="EMBL" id="JAEFBK010000003">
    <property type="protein sequence ID" value="KAG7624038.1"/>
    <property type="molecule type" value="Genomic_DNA"/>
</dbReference>
<gene>
    <name evidence="1" type="ORF">ISN45_At03g004280</name>
</gene>
<dbReference type="Proteomes" id="UP000694240">
    <property type="component" value="Chromosome 3"/>
</dbReference>
<proteinExistence type="predicted"/>
<keyword evidence="2" id="KW-1185">Reference proteome</keyword>
<dbReference type="AlphaFoldDB" id="A0A8T2EJ32"/>
<evidence type="ECO:0000313" key="1">
    <source>
        <dbReference type="EMBL" id="KAG7624038.1"/>
    </source>
</evidence>
<evidence type="ECO:0000313" key="2">
    <source>
        <dbReference type="Proteomes" id="UP000694240"/>
    </source>
</evidence>
<protein>
    <submittedName>
        <fullName evidence="1">Uncharacterized protein</fullName>
    </submittedName>
</protein>
<organism evidence="1 2">
    <name type="scientific">Arabidopsis thaliana x Arabidopsis arenosa</name>
    <dbReference type="NCBI Taxonomy" id="1240361"/>
    <lineage>
        <taxon>Eukaryota</taxon>
        <taxon>Viridiplantae</taxon>
        <taxon>Streptophyta</taxon>
        <taxon>Embryophyta</taxon>
        <taxon>Tracheophyta</taxon>
        <taxon>Spermatophyta</taxon>
        <taxon>Magnoliopsida</taxon>
        <taxon>eudicotyledons</taxon>
        <taxon>Gunneridae</taxon>
        <taxon>Pentapetalae</taxon>
        <taxon>rosids</taxon>
        <taxon>malvids</taxon>
        <taxon>Brassicales</taxon>
        <taxon>Brassicaceae</taxon>
        <taxon>Camelineae</taxon>
        <taxon>Arabidopsis</taxon>
    </lineage>
</organism>
<sequence length="56" mass="6604">MLSYKPSDQMTLTSDLPFKEYRRFLDTFFTGVSPSQVILISRKRAYYIDIPNYTTS</sequence>
<reference evidence="1 2" key="1">
    <citation type="submission" date="2020-12" db="EMBL/GenBank/DDBJ databases">
        <title>Concerted genomic and epigenomic changes stabilize Arabidopsis allopolyploids.</title>
        <authorList>
            <person name="Chen Z."/>
        </authorList>
    </citation>
    <scope>NUCLEOTIDE SEQUENCE [LARGE SCALE GENOMIC DNA]</scope>
    <source>
        <strain evidence="1">Allo738</strain>
        <tissue evidence="1">Leaf</tissue>
    </source>
</reference>